<dbReference type="InterPro" id="IPR011009">
    <property type="entry name" value="Kinase-like_dom_sf"/>
</dbReference>
<dbReference type="InterPro" id="IPR008266">
    <property type="entry name" value="Tyr_kinase_AS"/>
</dbReference>
<dbReference type="GO" id="GO:0004672">
    <property type="term" value="F:protein kinase activity"/>
    <property type="evidence" value="ECO:0007669"/>
    <property type="project" value="InterPro"/>
</dbReference>
<keyword evidence="6" id="KW-1185">Reference proteome</keyword>
<gene>
    <name evidence="5" type="ORF">M404DRAFT_29217</name>
</gene>
<evidence type="ECO:0000256" key="3">
    <source>
        <dbReference type="ARBA" id="ARBA00022525"/>
    </source>
</evidence>
<dbReference type="InParanoid" id="A0A0C3IVD7"/>
<comment type="subcellular location">
    <subcellularLocation>
        <location evidence="1">Host cell</location>
    </subcellularLocation>
    <subcellularLocation>
        <location evidence="2">Secreted</location>
    </subcellularLocation>
</comment>
<evidence type="ECO:0000256" key="2">
    <source>
        <dbReference type="ARBA" id="ARBA00004613"/>
    </source>
</evidence>
<dbReference type="Proteomes" id="UP000054217">
    <property type="component" value="Unassembled WGS sequence"/>
</dbReference>
<evidence type="ECO:0000313" key="6">
    <source>
        <dbReference type="Proteomes" id="UP000054217"/>
    </source>
</evidence>
<dbReference type="EMBL" id="KN831993">
    <property type="protein sequence ID" value="KIO00813.1"/>
    <property type="molecule type" value="Genomic_DNA"/>
</dbReference>
<protein>
    <recommendedName>
        <fullName evidence="4">Crinkler effector protein N-terminal domain-containing protein</fullName>
    </recommendedName>
</protein>
<evidence type="ECO:0000256" key="1">
    <source>
        <dbReference type="ARBA" id="ARBA00004340"/>
    </source>
</evidence>
<dbReference type="PANTHER" id="PTHR37171:SF1">
    <property type="entry name" value="SERINE_THREONINE-PROTEIN KINASE YRZF-RELATED"/>
    <property type="match status" value="1"/>
</dbReference>
<dbReference type="GO" id="GO:0005576">
    <property type="term" value="C:extracellular region"/>
    <property type="evidence" value="ECO:0007669"/>
    <property type="project" value="UniProtKB-SubCell"/>
</dbReference>
<dbReference type="OrthoDB" id="4062651at2759"/>
<accession>A0A0C3IVD7</accession>
<sequence>MSELAAARAELARFKDREQELLEELGRVHIAAREHVLSNMEPRKMEVLNCWHYGTDPDVLFEVELPGLDTTISRLREAIKNKNSVLFHDVDAHQLNLYAISVAHGENYYDKLKQWDLKGKTRLSSRTKLSQLFSDHEKAEWFIIVHAPTVAARTIAPVVTPNMTLYCWLWGDQTIDIFPVEISSTLGVGGLKRAIMKEKSAALHGVDVGSLVLYKVSLPCNEDLRRNLETLELSHDQAIESWEFLSDIFADVPPHKHLHIIIKTPSSTQWHSPPSLMSLPSLPQHLVAAQRHAFLAKAKPMAPSSIADPREFSKFQAIGGRTIYCNRPADAVAVIPPTLLHPVFGDFLDDCDMVEPTHEDNSLVMGLHSAMSNYYDLESDRAVKIRELFTRWGLAFVPSATRHGYTTDGDMREGEYRYAIAEIKNEMGSTRADPYNLASFYYLEFSREYAGEMTSSSLPCLVILLVGPFIMFAGAAWNDRPVVQPLSFVLPLHYHPTDTHMRVTVARHLKAFKNAIDKLRGYYQRLLLDNNPSNSHQSQLFPYPTSFRSLQNATEEFQYTSQYPNKLVFFGTLAGQPICIKFVRHYSMAAHRFSASLGCAPTLHGFNALRGGWYMVVMDLLDGYVPLCDVDVAPPPSVFTHIKTHLDRLHSAGYVHGDVRSANIMVLRSDMTKFMLIDFDWAGSSGKVMYPLNVNREIWRPADVVDGAPIEAKHDIDMLNCIIMSFKKGE</sequence>
<reference evidence="5 6" key="1">
    <citation type="submission" date="2014-04" db="EMBL/GenBank/DDBJ databases">
        <authorList>
            <consortium name="DOE Joint Genome Institute"/>
            <person name="Kuo A."/>
            <person name="Kohler A."/>
            <person name="Costa M.D."/>
            <person name="Nagy L.G."/>
            <person name="Floudas D."/>
            <person name="Copeland A."/>
            <person name="Barry K.W."/>
            <person name="Cichocki N."/>
            <person name="Veneault-Fourrey C."/>
            <person name="LaButti K."/>
            <person name="Lindquist E.A."/>
            <person name="Lipzen A."/>
            <person name="Lundell T."/>
            <person name="Morin E."/>
            <person name="Murat C."/>
            <person name="Sun H."/>
            <person name="Tunlid A."/>
            <person name="Henrissat B."/>
            <person name="Grigoriev I.V."/>
            <person name="Hibbett D.S."/>
            <person name="Martin F."/>
            <person name="Nordberg H.P."/>
            <person name="Cantor M.N."/>
            <person name="Hua S.X."/>
        </authorList>
    </citation>
    <scope>NUCLEOTIDE SEQUENCE [LARGE SCALE GENOMIC DNA]</scope>
    <source>
        <strain evidence="5 6">Marx 270</strain>
    </source>
</reference>
<dbReference type="Gene3D" id="1.10.510.10">
    <property type="entry name" value="Transferase(Phosphotransferase) domain 1"/>
    <property type="match status" value="1"/>
</dbReference>
<dbReference type="GO" id="GO:0043657">
    <property type="term" value="C:host cell"/>
    <property type="evidence" value="ECO:0007669"/>
    <property type="project" value="UniProtKB-SubCell"/>
</dbReference>
<dbReference type="HOGENOM" id="CLU_013871_2_3_1"/>
<reference evidence="6" key="2">
    <citation type="submission" date="2015-01" db="EMBL/GenBank/DDBJ databases">
        <title>Evolutionary Origins and Diversification of the Mycorrhizal Mutualists.</title>
        <authorList>
            <consortium name="DOE Joint Genome Institute"/>
            <consortium name="Mycorrhizal Genomics Consortium"/>
            <person name="Kohler A."/>
            <person name="Kuo A."/>
            <person name="Nagy L.G."/>
            <person name="Floudas D."/>
            <person name="Copeland A."/>
            <person name="Barry K.W."/>
            <person name="Cichocki N."/>
            <person name="Veneault-Fourrey C."/>
            <person name="LaButti K."/>
            <person name="Lindquist E.A."/>
            <person name="Lipzen A."/>
            <person name="Lundell T."/>
            <person name="Morin E."/>
            <person name="Murat C."/>
            <person name="Riley R."/>
            <person name="Ohm R."/>
            <person name="Sun H."/>
            <person name="Tunlid A."/>
            <person name="Henrissat B."/>
            <person name="Grigoriev I.V."/>
            <person name="Hibbett D.S."/>
            <person name="Martin F."/>
        </authorList>
    </citation>
    <scope>NUCLEOTIDE SEQUENCE [LARGE SCALE GENOMIC DNA]</scope>
    <source>
        <strain evidence="6">Marx 270</strain>
    </source>
</reference>
<dbReference type="PANTHER" id="PTHR37171">
    <property type="entry name" value="SERINE/THREONINE-PROTEIN KINASE YRZF-RELATED"/>
    <property type="match status" value="1"/>
</dbReference>
<dbReference type="PROSITE" id="PS00109">
    <property type="entry name" value="PROTEIN_KINASE_TYR"/>
    <property type="match status" value="1"/>
</dbReference>
<organism evidence="5 6">
    <name type="scientific">Pisolithus tinctorius Marx 270</name>
    <dbReference type="NCBI Taxonomy" id="870435"/>
    <lineage>
        <taxon>Eukaryota</taxon>
        <taxon>Fungi</taxon>
        <taxon>Dikarya</taxon>
        <taxon>Basidiomycota</taxon>
        <taxon>Agaricomycotina</taxon>
        <taxon>Agaricomycetes</taxon>
        <taxon>Agaricomycetidae</taxon>
        <taxon>Boletales</taxon>
        <taxon>Sclerodermatineae</taxon>
        <taxon>Pisolithaceae</taxon>
        <taxon>Pisolithus</taxon>
    </lineage>
</organism>
<proteinExistence type="predicted"/>
<dbReference type="SUPFAM" id="SSF56112">
    <property type="entry name" value="Protein kinase-like (PK-like)"/>
    <property type="match status" value="1"/>
</dbReference>
<dbReference type="AlphaFoldDB" id="A0A0C3IVD7"/>
<dbReference type="InterPro" id="IPR052396">
    <property type="entry name" value="Meiotic_Drive_Suppr_Kinase"/>
</dbReference>
<dbReference type="Pfam" id="PF20147">
    <property type="entry name" value="Crinkler"/>
    <property type="match status" value="2"/>
</dbReference>
<name>A0A0C3IVD7_PISTI</name>
<evidence type="ECO:0000259" key="4">
    <source>
        <dbReference type="Pfam" id="PF20147"/>
    </source>
</evidence>
<dbReference type="InterPro" id="IPR045379">
    <property type="entry name" value="Crinkler_N"/>
</dbReference>
<keyword evidence="3" id="KW-0964">Secreted</keyword>
<evidence type="ECO:0000313" key="5">
    <source>
        <dbReference type="EMBL" id="KIO00813.1"/>
    </source>
</evidence>
<feature type="domain" description="Crinkler effector protein N-terminal" evidence="4">
    <location>
        <begin position="163"/>
        <end position="263"/>
    </location>
</feature>
<feature type="domain" description="Crinkler effector protein N-terminal" evidence="4">
    <location>
        <begin position="48"/>
        <end position="137"/>
    </location>
</feature>